<gene>
    <name evidence="2" type="ORF">SAMN04488123_10527</name>
</gene>
<evidence type="ECO:0000259" key="1">
    <source>
        <dbReference type="Pfam" id="PF22888"/>
    </source>
</evidence>
<sequence>MVDHDDGVFEGVADDNREGVAIGFTLDSASMMNLVERFENEGEFENEEAADDLHLHLTAVNHYENQGDYEKVVQHMEEGFNDLLNHQQENELISEEAYDILAAQADTLVEKQP</sequence>
<dbReference type="RefSeq" id="WP_090397561.1">
    <property type="nucleotide sequence ID" value="NZ_FNEN01000005.1"/>
</dbReference>
<dbReference type="EMBL" id="FNEN01000005">
    <property type="protein sequence ID" value="SDI71510.1"/>
    <property type="molecule type" value="Genomic_DNA"/>
</dbReference>
<dbReference type="OrthoDB" id="197688at2"/>
<dbReference type="Pfam" id="PF22888">
    <property type="entry name" value="FIMAH"/>
    <property type="match status" value="1"/>
</dbReference>
<feature type="domain" description="FIMAH" evidence="1">
    <location>
        <begin position="29"/>
        <end position="110"/>
    </location>
</feature>
<name>A0A1G8MW08_9BACI</name>
<evidence type="ECO:0000313" key="3">
    <source>
        <dbReference type="Proteomes" id="UP000198853"/>
    </source>
</evidence>
<accession>A0A1G8MW08</accession>
<evidence type="ECO:0000313" key="2">
    <source>
        <dbReference type="EMBL" id="SDI71510.1"/>
    </source>
</evidence>
<dbReference type="AlphaFoldDB" id="A0A1G8MW08"/>
<organism evidence="2 3">
    <name type="scientific">Natribacillus halophilus</name>
    <dbReference type="NCBI Taxonomy" id="549003"/>
    <lineage>
        <taxon>Bacteria</taxon>
        <taxon>Bacillati</taxon>
        <taxon>Bacillota</taxon>
        <taxon>Bacilli</taxon>
        <taxon>Bacillales</taxon>
        <taxon>Bacillaceae</taxon>
        <taxon>Natribacillus</taxon>
    </lineage>
</organism>
<protein>
    <recommendedName>
        <fullName evidence="1">FIMAH domain-containing protein</fullName>
    </recommendedName>
</protein>
<dbReference type="Proteomes" id="UP000198853">
    <property type="component" value="Unassembled WGS sequence"/>
</dbReference>
<keyword evidence="3" id="KW-1185">Reference proteome</keyword>
<reference evidence="2 3" key="1">
    <citation type="submission" date="2016-10" db="EMBL/GenBank/DDBJ databases">
        <authorList>
            <person name="de Groot N.N."/>
        </authorList>
    </citation>
    <scope>NUCLEOTIDE SEQUENCE [LARGE SCALE GENOMIC DNA]</scope>
    <source>
        <strain evidence="2 3">DSM 21771</strain>
    </source>
</reference>
<dbReference type="InterPro" id="IPR054470">
    <property type="entry name" value="FIMAH_dom"/>
</dbReference>
<proteinExistence type="predicted"/>